<dbReference type="InterPro" id="IPR051015">
    <property type="entry name" value="EvgA-like"/>
</dbReference>
<dbReference type="SMART" id="SM00448">
    <property type="entry name" value="REC"/>
    <property type="match status" value="1"/>
</dbReference>
<name>A0A8J2YQM4_9PROT</name>
<evidence type="ECO:0000259" key="5">
    <source>
        <dbReference type="PROSITE" id="PS50110"/>
    </source>
</evidence>
<feature type="domain" description="Response regulatory" evidence="5">
    <location>
        <begin position="3"/>
        <end position="122"/>
    </location>
</feature>
<evidence type="ECO:0000259" key="4">
    <source>
        <dbReference type="PROSITE" id="PS50043"/>
    </source>
</evidence>
<evidence type="ECO:0000256" key="2">
    <source>
        <dbReference type="ARBA" id="ARBA00023125"/>
    </source>
</evidence>
<dbReference type="Pfam" id="PF00072">
    <property type="entry name" value="Response_reg"/>
    <property type="match status" value="1"/>
</dbReference>
<dbReference type="PRINTS" id="PR00038">
    <property type="entry name" value="HTHLUXR"/>
</dbReference>
<accession>A0A8J2YQM4</accession>
<evidence type="ECO:0000313" key="6">
    <source>
        <dbReference type="EMBL" id="GGF01535.1"/>
    </source>
</evidence>
<dbReference type="EMBL" id="BMJQ01000001">
    <property type="protein sequence ID" value="GGF01535.1"/>
    <property type="molecule type" value="Genomic_DNA"/>
</dbReference>
<dbReference type="PROSITE" id="PS00622">
    <property type="entry name" value="HTH_LUXR_1"/>
    <property type="match status" value="1"/>
</dbReference>
<organism evidence="6 7">
    <name type="scientific">Aliidongia dinghuensis</name>
    <dbReference type="NCBI Taxonomy" id="1867774"/>
    <lineage>
        <taxon>Bacteria</taxon>
        <taxon>Pseudomonadati</taxon>
        <taxon>Pseudomonadota</taxon>
        <taxon>Alphaproteobacteria</taxon>
        <taxon>Rhodospirillales</taxon>
        <taxon>Dongiaceae</taxon>
        <taxon>Aliidongia</taxon>
    </lineage>
</organism>
<dbReference type="SUPFAM" id="SSF52172">
    <property type="entry name" value="CheY-like"/>
    <property type="match status" value="1"/>
</dbReference>
<keyword evidence="2 6" id="KW-0238">DNA-binding</keyword>
<dbReference type="SMART" id="SM00421">
    <property type="entry name" value="HTH_LUXR"/>
    <property type="match status" value="1"/>
</dbReference>
<dbReference type="GO" id="GO:0000160">
    <property type="term" value="P:phosphorelay signal transduction system"/>
    <property type="evidence" value="ECO:0007669"/>
    <property type="project" value="InterPro"/>
</dbReference>
<dbReference type="Proteomes" id="UP000646365">
    <property type="component" value="Unassembled WGS sequence"/>
</dbReference>
<dbReference type="InterPro" id="IPR011006">
    <property type="entry name" value="CheY-like_superfamily"/>
</dbReference>
<dbReference type="CDD" id="cd06170">
    <property type="entry name" value="LuxR_C_like"/>
    <property type="match status" value="1"/>
</dbReference>
<comment type="caution">
    <text evidence="6">The sequence shown here is derived from an EMBL/GenBank/DDBJ whole genome shotgun (WGS) entry which is preliminary data.</text>
</comment>
<reference evidence="6" key="2">
    <citation type="submission" date="2020-09" db="EMBL/GenBank/DDBJ databases">
        <authorList>
            <person name="Sun Q."/>
            <person name="Zhou Y."/>
        </authorList>
    </citation>
    <scope>NUCLEOTIDE SEQUENCE</scope>
    <source>
        <strain evidence="6">CGMCC 1.15725</strain>
    </source>
</reference>
<dbReference type="Gene3D" id="3.40.50.2300">
    <property type="match status" value="1"/>
</dbReference>
<sequence length="221" mass="23784">MKKIVIADDHPMIRGALALSLAATTAFGKIEVIETSTLGELFNRLAESGEADLVLLDLRMPGVNGFEGLLTLRSRFPTTPVVIISALEDPQLVAEALALGAAGFIPKSTPRHEIVRALNLVAAGETYTPPHLQECVASTDRVDAELAQRLSSLTPQQRKVLQLLGTGKLNKEIAYELDIAETTVKAHVSSILHKLNVYSRTQAVVMAGRLHLTSFGDIAEV</sequence>
<proteinExistence type="predicted"/>
<reference evidence="6" key="1">
    <citation type="journal article" date="2014" name="Int. J. Syst. Evol. Microbiol.">
        <title>Complete genome sequence of Corynebacterium casei LMG S-19264T (=DSM 44701T), isolated from a smear-ripened cheese.</title>
        <authorList>
            <consortium name="US DOE Joint Genome Institute (JGI-PGF)"/>
            <person name="Walter F."/>
            <person name="Albersmeier A."/>
            <person name="Kalinowski J."/>
            <person name="Ruckert C."/>
        </authorList>
    </citation>
    <scope>NUCLEOTIDE SEQUENCE</scope>
    <source>
        <strain evidence="6">CGMCC 1.15725</strain>
    </source>
</reference>
<dbReference type="InterPro" id="IPR016032">
    <property type="entry name" value="Sig_transdc_resp-reg_C-effctor"/>
</dbReference>
<dbReference type="GO" id="GO:0003677">
    <property type="term" value="F:DNA binding"/>
    <property type="evidence" value="ECO:0007669"/>
    <property type="project" value="UniProtKB-KW"/>
</dbReference>
<dbReference type="SUPFAM" id="SSF46894">
    <property type="entry name" value="C-terminal effector domain of the bipartite response regulators"/>
    <property type="match status" value="1"/>
</dbReference>
<protein>
    <submittedName>
        <fullName evidence="6">DNA-binding response regulator</fullName>
    </submittedName>
</protein>
<dbReference type="InterPro" id="IPR001789">
    <property type="entry name" value="Sig_transdc_resp-reg_receiver"/>
</dbReference>
<dbReference type="InterPro" id="IPR000792">
    <property type="entry name" value="Tscrpt_reg_LuxR_C"/>
</dbReference>
<dbReference type="PROSITE" id="PS50110">
    <property type="entry name" value="RESPONSE_REGULATORY"/>
    <property type="match status" value="1"/>
</dbReference>
<gene>
    <name evidence="6" type="ORF">GCM10011611_03820</name>
</gene>
<dbReference type="RefSeq" id="WP_189041868.1">
    <property type="nucleotide sequence ID" value="NZ_BMJQ01000001.1"/>
</dbReference>
<dbReference type="GO" id="GO:0006355">
    <property type="term" value="P:regulation of DNA-templated transcription"/>
    <property type="evidence" value="ECO:0007669"/>
    <property type="project" value="InterPro"/>
</dbReference>
<feature type="domain" description="HTH luxR-type" evidence="4">
    <location>
        <begin position="146"/>
        <end position="211"/>
    </location>
</feature>
<evidence type="ECO:0000256" key="1">
    <source>
        <dbReference type="ARBA" id="ARBA00022553"/>
    </source>
</evidence>
<evidence type="ECO:0000313" key="7">
    <source>
        <dbReference type="Proteomes" id="UP000646365"/>
    </source>
</evidence>
<keyword evidence="7" id="KW-1185">Reference proteome</keyword>
<dbReference type="CDD" id="cd17535">
    <property type="entry name" value="REC_NarL-like"/>
    <property type="match status" value="1"/>
</dbReference>
<dbReference type="Pfam" id="PF00196">
    <property type="entry name" value="GerE"/>
    <property type="match status" value="1"/>
</dbReference>
<feature type="modified residue" description="4-aspartylphosphate" evidence="3">
    <location>
        <position position="57"/>
    </location>
</feature>
<dbReference type="InterPro" id="IPR058245">
    <property type="entry name" value="NreC/VraR/RcsB-like_REC"/>
</dbReference>
<keyword evidence="1 3" id="KW-0597">Phosphoprotein</keyword>
<dbReference type="PANTHER" id="PTHR45566:SF1">
    <property type="entry name" value="HTH-TYPE TRANSCRIPTIONAL REGULATOR YHJB-RELATED"/>
    <property type="match status" value="1"/>
</dbReference>
<dbReference type="PROSITE" id="PS50043">
    <property type="entry name" value="HTH_LUXR_2"/>
    <property type="match status" value="1"/>
</dbReference>
<dbReference type="PANTHER" id="PTHR45566">
    <property type="entry name" value="HTH-TYPE TRANSCRIPTIONAL REGULATOR YHJB-RELATED"/>
    <property type="match status" value="1"/>
</dbReference>
<evidence type="ECO:0000256" key="3">
    <source>
        <dbReference type="PROSITE-ProRule" id="PRU00169"/>
    </source>
</evidence>
<dbReference type="AlphaFoldDB" id="A0A8J2YQM4"/>